<evidence type="ECO:0000313" key="6">
    <source>
        <dbReference type="EMBL" id="KAH7096015.1"/>
    </source>
</evidence>
<dbReference type="InterPro" id="IPR000330">
    <property type="entry name" value="SNF2_N"/>
</dbReference>
<feature type="domain" description="Helicase ATP-binding" evidence="5">
    <location>
        <begin position="584"/>
        <end position="793"/>
    </location>
</feature>
<dbReference type="InterPro" id="IPR027417">
    <property type="entry name" value="P-loop_NTPase"/>
</dbReference>
<evidence type="ECO:0000256" key="4">
    <source>
        <dbReference type="SAM" id="MobiDB-lite"/>
    </source>
</evidence>
<dbReference type="InterPro" id="IPR014001">
    <property type="entry name" value="Helicase_ATP-bd"/>
</dbReference>
<dbReference type="GO" id="GO:0005634">
    <property type="term" value="C:nucleus"/>
    <property type="evidence" value="ECO:0007669"/>
    <property type="project" value="TreeGrafter"/>
</dbReference>
<sequence length="1305" mass="145839">MSNTSQQRKRQSSGSDWVSIDPTLTAWGPWTGLDGPNLKDWAIKTVLPNLHVFMEWRDSVGGADNQSPAKSEVQETMRSEFAIISQSPERFVQQENLTTRLIWAHTIHLIKLHLKANSTCLSKINDEDTWNSVSFDFLRFLTKNMNRRRCFEPEKVPELHKARRAFTDKTKWRLAPAPSLSTDNLSPSPTAESPRRTSARQSAISRDASSPLKPKFSPPASPWDLTASPPVSGLQHPTSLFASRAGTPSAPRNPRPPPFAFGQASQFEGTIASTPDPLSTGTSATALSTDNSSTTAAEGSTVPALSPSTLSITPPDKLSSEQDASTIIMVDSQPQTSGQLRVEWQGETTAEDAQPLLRNNDCALEAFKTWADSAFGISTSGEKISAVLICTTADPDSSEAVETDAEWARLLQVARANTPNEPVQIQCLSVAVVARGNQSMGDRPHFRDLDFSVLSTDSTRKERAYRLSHTRSPEETAFIIQKALEDRVSTMLVNRTPGTRMTAAQLNFDAANPFEGEEPDDIAVAQTPAFDAVQQWLSTPRPVYQDHSRAIKELQRMLGTDAEIIHRLPDRKSEDPAHPGRARKGDTHKPHQVTGLWWSLEMEKEYGVFGNADGCGTGKTHSYITHLLGATQYWQSTKEPIRLPTLVVCPRSLLEKTYEELHDQLGRDWQVFFYGSTTGLNKEKILFDARHPIYRSKSAAKTVIVISLSQIQTLPESPATSREGLFDRIIIDEAQAIRRCDLTKQGKILKSFKARFRNIYTGSPVVDTLKDLDGYLAFLEAPEWSSKEDLNLLLGSDERKSRYETFNHKLSLKSASAQSTAPVNSLSTPGQPWVEDCPSVAGLSPTEIQEKIDGGWRCQHWPACLKHNGARPRSLERRSKKVGELSVDTEPPFDENPYNMWHPDNMNRIKCCTTKAFRYYILPHLSKNASDSSRAIAAFRVQIIIKMLFLSRSLFSETRMADKKLVKVAEGIPPAKIFTQELRLSTDELAAYKVREEACTKHFAGTLTPEKLQELAESKLERKKTGSTFAKLSVLSTHIGFSGLEKTSTAVLRKRRGEGLPLLVARLKARRALNPADLGTPLDSAVEVVRQFLWGSPKMRFLLWEIERVILGKAKPEGHRKLLLFFQFPRSAEMCLKLVEYIGIRAVLLDTSMSSKDRLREIKAFHQQDSPDILITTYPLNIAGHDMQGKCCQVMLIEPAYNWATEYQAASRVYRIGQELEVEILRLFTEDTYQEMHEFAMVKKADSMFAAFQQLTTDSQKIPGRDEMTPSEVALAAFGMYRGRVKELRDVQSSKDVAKELGMNS</sequence>
<dbReference type="InterPro" id="IPR038718">
    <property type="entry name" value="SNF2-like_sf"/>
</dbReference>
<name>A0A8K0RJL2_9PLEO</name>
<protein>
    <submittedName>
        <fullName evidence="6">P-loop containing nucleoside triphosphate hydrolase protein</fullName>
    </submittedName>
</protein>
<dbReference type="GO" id="GO:0016787">
    <property type="term" value="F:hydrolase activity"/>
    <property type="evidence" value="ECO:0007669"/>
    <property type="project" value="UniProtKB-KW"/>
</dbReference>
<comment type="caution">
    <text evidence="6">The sequence shown here is derived from an EMBL/GenBank/DDBJ whole genome shotgun (WGS) entry which is preliminary data.</text>
</comment>
<dbReference type="Proteomes" id="UP000813461">
    <property type="component" value="Unassembled WGS sequence"/>
</dbReference>
<dbReference type="GO" id="GO:0005524">
    <property type="term" value="F:ATP binding"/>
    <property type="evidence" value="ECO:0007669"/>
    <property type="project" value="UniProtKB-KW"/>
</dbReference>
<evidence type="ECO:0000313" key="7">
    <source>
        <dbReference type="Proteomes" id="UP000813461"/>
    </source>
</evidence>
<dbReference type="EMBL" id="JAGMVJ010000001">
    <property type="protein sequence ID" value="KAH7096015.1"/>
    <property type="molecule type" value="Genomic_DNA"/>
</dbReference>
<dbReference type="InterPro" id="IPR049730">
    <property type="entry name" value="SNF2/RAD54-like_C"/>
</dbReference>
<dbReference type="SMART" id="SM00487">
    <property type="entry name" value="DEXDc"/>
    <property type="match status" value="1"/>
</dbReference>
<evidence type="ECO:0000256" key="2">
    <source>
        <dbReference type="ARBA" id="ARBA00022801"/>
    </source>
</evidence>
<evidence type="ECO:0000256" key="1">
    <source>
        <dbReference type="ARBA" id="ARBA00022741"/>
    </source>
</evidence>
<dbReference type="PANTHER" id="PTHR45626">
    <property type="entry name" value="TRANSCRIPTION TERMINATION FACTOR 2-RELATED"/>
    <property type="match status" value="1"/>
</dbReference>
<dbReference type="GO" id="GO:0008094">
    <property type="term" value="F:ATP-dependent activity, acting on DNA"/>
    <property type="evidence" value="ECO:0007669"/>
    <property type="project" value="TreeGrafter"/>
</dbReference>
<feature type="compositionally biased region" description="Polar residues" evidence="4">
    <location>
        <begin position="179"/>
        <end position="191"/>
    </location>
</feature>
<dbReference type="OrthoDB" id="3798561at2759"/>
<gene>
    <name evidence="6" type="ORF">FB567DRAFT_575658</name>
</gene>
<feature type="region of interest" description="Disordered" evidence="4">
    <location>
        <begin position="172"/>
        <end position="321"/>
    </location>
</feature>
<reference evidence="6" key="1">
    <citation type="journal article" date="2021" name="Nat. Commun.">
        <title>Genetic determinants of endophytism in the Arabidopsis root mycobiome.</title>
        <authorList>
            <person name="Mesny F."/>
            <person name="Miyauchi S."/>
            <person name="Thiergart T."/>
            <person name="Pickel B."/>
            <person name="Atanasova L."/>
            <person name="Karlsson M."/>
            <person name="Huettel B."/>
            <person name="Barry K.W."/>
            <person name="Haridas S."/>
            <person name="Chen C."/>
            <person name="Bauer D."/>
            <person name="Andreopoulos W."/>
            <person name="Pangilinan J."/>
            <person name="LaButti K."/>
            <person name="Riley R."/>
            <person name="Lipzen A."/>
            <person name="Clum A."/>
            <person name="Drula E."/>
            <person name="Henrissat B."/>
            <person name="Kohler A."/>
            <person name="Grigoriev I.V."/>
            <person name="Martin F.M."/>
            <person name="Hacquard S."/>
        </authorList>
    </citation>
    <scope>NUCLEOTIDE SEQUENCE</scope>
    <source>
        <strain evidence="6">MPI-SDFR-AT-0120</strain>
    </source>
</reference>
<dbReference type="GO" id="GO:0006281">
    <property type="term" value="P:DNA repair"/>
    <property type="evidence" value="ECO:0007669"/>
    <property type="project" value="TreeGrafter"/>
</dbReference>
<accession>A0A8K0RJL2</accession>
<dbReference type="Pfam" id="PF00176">
    <property type="entry name" value="SNF2-rel_dom"/>
    <property type="match status" value="1"/>
</dbReference>
<proteinExistence type="predicted"/>
<dbReference type="Pfam" id="PF00271">
    <property type="entry name" value="Helicase_C"/>
    <property type="match status" value="1"/>
</dbReference>
<dbReference type="Gene3D" id="3.40.50.300">
    <property type="entry name" value="P-loop containing nucleotide triphosphate hydrolases"/>
    <property type="match status" value="1"/>
</dbReference>
<feature type="region of interest" description="Disordered" evidence="4">
    <location>
        <begin position="568"/>
        <end position="589"/>
    </location>
</feature>
<dbReference type="SUPFAM" id="SSF52540">
    <property type="entry name" value="P-loop containing nucleoside triphosphate hydrolases"/>
    <property type="match status" value="2"/>
</dbReference>
<feature type="compositionally biased region" description="Polar residues" evidence="4">
    <location>
        <begin position="263"/>
        <end position="277"/>
    </location>
</feature>
<feature type="compositionally biased region" description="Low complexity" evidence="4">
    <location>
        <begin position="278"/>
        <end position="289"/>
    </location>
</feature>
<evidence type="ECO:0000256" key="3">
    <source>
        <dbReference type="ARBA" id="ARBA00022840"/>
    </source>
</evidence>
<keyword evidence="7" id="KW-1185">Reference proteome</keyword>
<evidence type="ECO:0000259" key="5">
    <source>
        <dbReference type="SMART" id="SM00487"/>
    </source>
</evidence>
<dbReference type="InterPro" id="IPR050628">
    <property type="entry name" value="SNF2_RAD54_helicase_TF"/>
</dbReference>
<keyword evidence="2 6" id="KW-0378">Hydrolase</keyword>
<dbReference type="CDD" id="cd18793">
    <property type="entry name" value="SF2_C_SNF"/>
    <property type="match status" value="1"/>
</dbReference>
<keyword evidence="1" id="KW-0547">Nucleotide-binding</keyword>
<dbReference type="Gene3D" id="3.40.50.10810">
    <property type="entry name" value="Tandem AAA-ATPase domain"/>
    <property type="match status" value="1"/>
</dbReference>
<dbReference type="InterPro" id="IPR001650">
    <property type="entry name" value="Helicase_C-like"/>
</dbReference>
<keyword evidence="3" id="KW-0067">ATP-binding</keyword>
<organism evidence="6 7">
    <name type="scientific">Paraphoma chrysanthemicola</name>
    <dbReference type="NCBI Taxonomy" id="798071"/>
    <lineage>
        <taxon>Eukaryota</taxon>
        <taxon>Fungi</taxon>
        <taxon>Dikarya</taxon>
        <taxon>Ascomycota</taxon>
        <taxon>Pezizomycotina</taxon>
        <taxon>Dothideomycetes</taxon>
        <taxon>Pleosporomycetidae</taxon>
        <taxon>Pleosporales</taxon>
        <taxon>Pleosporineae</taxon>
        <taxon>Phaeosphaeriaceae</taxon>
        <taxon>Paraphoma</taxon>
    </lineage>
</organism>
<feature type="compositionally biased region" description="Polar residues" evidence="4">
    <location>
        <begin position="199"/>
        <end position="208"/>
    </location>
</feature>